<evidence type="ECO:0000313" key="6">
    <source>
        <dbReference type="Proteomes" id="UP000694545"/>
    </source>
</evidence>
<keyword evidence="3" id="KW-1133">Transmembrane helix</keyword>
<dbReference type="GO" id="GO:0005975">
    <property type="term" value="P:carbohydrate metabolic process"/>
    <property type="evidence" value="ECO:0007669"/>
    <property type="project" value="InterPro"/>
</dbReference>
<evidence type="ECO:0000256" key="1">
    <source>
        <dbReference type="ARBA" id="ARBA00022729"/>
    </source>
</evidence>
<dbReference type="InterPro" id="IPR011583">
    <property type="entry name" value="Chitinase_II/V-like_cat"/>
</dbReference>
<dbReference type="FunFam" id="3.10.50.10:FF:000001">
    <property type="entry name" value="Chitinase 3-like 1"/>
    <property type="match status" value="1"/>
</dbReference>
<proteinExistence type="predicted"/>
<dbReference type="SUPFAM" id="SSF51445">
    <property type="entry name" value="(Trans)glycosidases"/>
    <property type="match status" value="1"/>
</dbReference>
<evidence type="ECO:0000256" key="3">
    <source>
        <dbReference type="SAM" id="Phobius"/>
    </source>
</evidence>
<name>A0A8D2L050_VARKO</name>
<keyword evidence="3" id="KW-0472">Membrane</keyword>
<evidence type="ECO:0000259" key="4">
    <source>
        <dbReference type="PROSITE" id="PS51910"/>
    </source>
</evidence>
<keyword evidence="6" id="KW-1185">Reference proteome</keyword>
<feature type="transmembrane region" description="Helical" evidence="3">
    <location>
        <begin position="12"/>
        <end position="29"/>
    </location>
</feature>
<dbReference type="Pfam" id="PF00704">
    <property type="entry name" value="Glyco_hydro_18"/>
    <property type="match status" value="1"/>
</dbReference>
<reference evidence="5" key="2">
    <citation type="submission" date="2025-09" db="UniProtKB">
        <authorList>
            <consortium name="Ensembl"/>
        </authorList>
    </citation>
    <scope>IDENTIFICATION</scope>
</reference>
<dbReference type="GO" id="GO:0006032">
    <property type="term" value="P:chitin catabolic process"/>
    <property type="evidence" value="ECO:0007669"/>
    <property type="project" value="TreeGrafter"/>
</dbReference>
<reference evidence="5" key="1">
    <citation type="submission" date="2025-08" db="UniProtKB">
        <authorList>
            <consortium name="Ensembl"/>
        </authorList>
    </citation>
    <scope>IDENTIFICATION</scope>
</reference>
<sequence length="469" mass="52246">MEVAIQRSNGGDYVAALLTSLNLAIYYYLHHLLLFPPDSAYKLACYFTNWEQYRPQPATFTPANVDPSLCTHLIYAFADLKDNQLTTKEPNDEILYRQLNDLKDRNNALLTLLAVGGGIFENTKFTIMVSSPENRRKFIRTTKHFLRLHKFDGLELDWEYPGFRGRAPEEKHQFTILIQELLAAFVEEGEETGRPRLLLSAAVSSNKYIVDAGYEIAELGKSLDLINVMTYDFHGSWAPVTGHNSPLHKGLETYDPVPFYNCEYAMKYWKDNGAPAEKLLMGFPTYGRTFRLTSSNTGVGAPASGGGTPGNYTKTSGVLAYYEVCGFLQGATKEWIEEQEVPYAFKDEDWVGYDDEKSFQLKAEFLKREKYGGAMIWTLGMDDFSGMFCGEGAYVLTLGLGHLDKAPGGGSEGGCKTLGSASSPLHPRHVPEAQLQPGRRGSWYDCFYSSHGGDGSGNCGQRTLMLGLQ</sequence>
<dbReference type="CDD" id="cd02872">
    <property type="entry name" value="GH18_chitolectin_chitotriosidase"/>
    <property type="match status" value="1"/>
</dbReference>
<keyword evidence="3" id="KW-0812">Transmembrane</keyword>
<protein>
    <recommendedName>
        <fullName evidence="4">GH18 domain-containing protein</fullName>
    </recommendedName>
</protein>
<dbReference type="PANTHER" id="PTHR11177:SF248">
    <property type="entry name" value="CHITOTRIOSIDASE-1"/>
    <property type="match status" value="1"/>
</dbReference>
<dbReference type="InterPro" id="IPR001223">
    <property type="entry name" value="Glyco_hydro18_cat"/>
</dbReference>
<accession>A0A8D2L050</accession>
<dbReference type="Proteomes" id="UP000694545">
    <property type="component" value="Unplaced"/>
</dbReference>
<keyword evidence="2" id="KW-1015">Disulfide bond</keyword>
<dbReference type="GO" id="GO:0004568">
    <property type="term" value="F:chitinase activity"/>
    <property type="evidence" value="ECO:0007669"/>
    <property type="project" value="TreeGrafter"/>
</dbReference>
<dbReference type="SUPFAM" id="SSF54556">
    <property type="entry name" value="Chitinase insertion domain"/>
    <property type="match status" value="1"/>
</dbReference>
<dbReference type="FunFam" id="3.20.20.80:FF:000007">
    <property type="entry name" value="Acidic mammalian chitinase"/>
    <property type="match status" value="1"/>
</dbReference>
<dbReference type="AlphaFoldDB" id="A0A8D2L050"/>
<dbReference type="Ensembl" id="ENSVKKT00000015126.1">
    <property type="protein sequence ID" value="ENSVKKP00000014768.1"/>
    <property type="gene ID" value="ENSVKKG00000010152.1"/>
</dbReference>
<dbReference type="PANTHER" id="PTHR11177">
    <property type="entry name" value="CHITINASE"/>
    <property type="match status" value="1"/>
</dbReference>
<dbReference type="GO" id="GO:0008061">
    <property type="term" value="F:chitin binding"/>
    <property type="evidence" value="ECO:0007669"/>
    <property type="project" value="InterPro"/>
</dbReference>
<dbReference type="OMA" id="MVWTLGM"/>
<dbReference type="Gene3D" id="3.20.20.80">
    <property type="entry name" value="Glycosidases"/>
    <property type="match status" value="1"/>
</dbReference>
<dbReference type="Gene3D" id="3.10.50.10">
    <property type="match status" value="1"/>
</dbReference>
<dbReference type="InterPro" id="IPR029070">
    <property type="entry name" value="Chitinase_insertion_sf"/>
</dbReference>
<feature type="domain" description="GH18" evidence="4">
    <location>
        <begin position="41"/>
        <end position="407"/>
    </location>
</feature>
<dbReference type="GO" id="GO:0005576">
    <property type="term" value="C:extracellular region"/>
    <property type="evidence" value="ECO:0007669"/>
    <property type="project" value="TreeGrafter"/>
</dbReference>
<evidence type="ECO:0000313" key="5">
    <source>
        <dbReference type="Ensembl" id="ENSVKKP00000014768.1"/>
    </source>
</evidence>
<dbReference type="InterPro" id="IPR050314">
    <property type="entry name" value="Glycosyl_Hydrlase_18"/>
</dbReference>
<dbReference type="SMART" id="SM00636">
    <property type="entry name" value="Glyco_18"/>
    <property type="match status" value="1"/>
</dbReference>
<keyword evidence="1" id="KW-0732">Signal</keyword>
<dbReference type="InterPro" id="IPR017853">
    <property type="entry name" value="GH"/>
</dbReference>
<organism evidence="5 6">
    <name type="scientific">Varanus komodoensis</name>
    <name type="common">Komodo dragon</name>
    <dbReference type="NCBI Taxonomy" id="61221"/>
    <lineage>
        <taxon>Eukaryota</taxon>
        <taxon>Metazoa</taxon>
        <taxon>Chordata</taxon>
        <taxon>Craniata</taxon>
        <taxon>Vertebrata</taxon>
        <taxon>Euteleostomi</taxon>
        <taxon>Lepidosauria</taxon>
        <taxon>Squamata</taxon>
        <taxon>Bifurcata</taxon>
        <taxon>Unidentata</taxon>
        <taxon>Episquamata</taxon>
        <taxon>Toxicofera</taxon>
        <taxon>Anguimorpha</taxon>
        <taxon>Paleoanguimorpha</taxon>
        <taxon>Varanoidea</taxon>
        <taxon>Varanidae</taxon>
        <taxon>Varanus</taxon>
    </lineage>
</organism>
<evidence type="ECO:0000256" key="2">
    <source>
        <dbReference type="ARBA" id="ARBA00023157"/>
    </source>
</evidence>
<dbReference type="PROSITE" id="PS51910">
    <property type="entry name" value="GH18_2"/>
    <property type="match status" value="1"/>
</dbReference>